<gene>
    <name evidence="3" type="ORF">QVZ43_14090</name>
</gene>
<evidence type="ECO:0000256" key="1">
    <source>
        <dbReference type="SAM" id="MobiDB-lite"/>
    </source>
</evidence>
<keyword evidence="4" id="KW-1185">Reference proteome</keyword>
<dbReference type="EMBL" id="JAUMIS010000002">
    <property type="protein sequence ID" value="MDO3722850.1"/>
    <property type="molecule type" value="Genomic_DNA"/>
</dbReference>
<reference evidence="3" key="1">
    <citation type="submission" date="2023-07" db="EMBL/GenBank/DDBJ databases">
        <title>Marinobacter sp. chi1 genome sequencing and assembly.</title>
        <authorList>
            <person name="Park S."/>
        </authorList>
    </citation>
    <scope>NUCLEOTIDE SEQUENCE</scope>
    <source>
        <strain evidence="3">Chi1</strain>
    </source>
</reference>
<evidence type="ECO:0000313" key="3">
    <source>
        <dbReference type="EMBL" id="MDO3722850.1"/>
    </source>
</evidence>
<feature type="region of interest" description="Disordered" evidence="1">
    <location>
        <begin position="32"/>
        <end position="54"/>
    </location>
</feature>
<name>A0ABT8W3P5_9GAMM</name>
<protein>
    <submittedName>
        <fullName evidence="3">Uncharacterized protein</fullName>
    </submittedName>
</protein>
<sequence length="112" mass="12814">MKRLFTYSASLALLLAVSPSYGEYWEELAPEDSPMNEERMGTTNPVSFNPKGVENDRRIQLERGLYDEFDFESLPPTAAGSPDTDDSSMSTDMDWHLIEGNRRMQLERGLYQ</sequence>
<accession>A0ABT8W3P5</accession>
<dbReference type="Proteomes" id="UP001168640">
    <property type="component" value="Unassembled WGS sequence"/>
</dbReference>
<evidence type="ECO:0000313" key="4">
    <source>
        <dbReference type="Proteomes" id="UP001168640"/>
    </source>
</evidence>
<evidence type="ECO:0000256" key="2">
    <source>
        <dbReference type="SAM" id="SignalP"/>
    </source>
</evidence>
<proteinExistence type="predicted"/>
<organism evidence="3 4">
    <name type="scientific">Marinobacter suaedae</name>
    <dbReference type="NCBI Taxonomy" id="3057675"/>
    <lineage>
        <taxon>Bacteria</taxon>
        <taxon>Pseudomonadati</taxon>
        <taxon>Pseudomonadota</taxon>
        <taxon>Gammaproteobacteria</taxon>
        <taxon>Pseudomonadales</taxon>
        <taxon>Marinobacteraceae</taxon>
        <taxon>Marinobacter</taxon>
    </lineage>
</organism>
<keyword evidence="2" id="KW-0732">Signal</keyword>
<feature type="region of interest" description="Disordered" evidence="1">
    <location>
        <begin position="72"/>
        <end position="92"/>
    </location>
</feature>
<feature type="signal peptide" evidence="2">
    <location>
        <begin position="1"/>
        <end position="22"/>
    </location>
</feature>
<dbReference type="RefSeq" id="WP_302910441.1">
    <property type="nucleotide sequence ID" value="NZ_JAUMIS010000002.1"/>
</dbReference>
<comment type="caution">
    <text evidence="3">The sequence shown here is derived from an EMBL/GenBank/DDBJ whole genome shotgun (WGS) entry which is preliminary data.</text>
</comment>
<feature type="chain" id="PRO_5047296253" evidence="2">
    <location>
        <begin position="23"/>
        <end position="112"/>
    </location>
</feature>